<keyword evidence="2" id="KW-1185">Reference proteome</keyword>
<gene>
    <name evidence="1" type="ORF">CARG_07275</name>
</gene>
<dbReference type="KEGG" id="caz:CARG_07275"/>
<dbReference type="PATRIC" id="fig|1348662.3.peg.1430"/>
<dbReference type="HOGENOM" id="CLU_3134563_0_0_11"/>
<evidence type="ECO:0000313" key="1">
    <source>
        <dbReference type="EMBL" id="AGU15575.1"/>
    </source>
</evidence>
<reference evidence="1 2" key="1">
    <citation type="journal article" date="2013" name="Genome Announc.">
        <title>Whole-Genome Sequence of the Clinical Strain Corynebacterium argentoratense DSM 44202, Isolated from a Human Throat Specimen.</title>
        <authorList>
            <person name="Bomholt C."/>
            <person name="Glaub A."/>
            <person name="Gravermann K."/>
            <person name="Albersmeier A."/>
            <person name="Brinkrolf K."/>
            <person name="Ruckert C."/>
            <person name="Tauch A."/>
        </authorList>
    </citation>
    <scope>NUCLEOTIDE SEQUENCE [LARGE SCALE GENOMIC DNA]</scope>
    <source>
        <strain evidence="1">DSM 44202</strain>
    </source>
</reference>
<dbReference type="EMBL" id="CP006365">
    <property type="protein sequence ID" value="AGU15575.1"/>
    <property type="molecule type" value="Genomic_DNA"/>
</dbReference>
<dbReference type="Proteomes" id="UP000016943">
    <property type="component" value="Chromosome"/>
</dbReference>
<proteinExistence type="predicted"/>
<evidence type="ECO:0000313" key="2">
    <source>
        <dbReference type="Proteomes" id="UP000016943"/>
    </source>
</evidence>
<accession>U3GVN8</accession>
<protein>
    <submittedName>
        <fullName evidence="1">Uncharacterized protein</fullName>
    </submittedName>
</protein>
<organism evidence="1 2">
    <name type="scientific">Corynebacterium argentoratense DSM 44202</name>
    <dbReference type="NCBI Taxonomy" id="1348662"/>
    <lineage>
        <taxon>Bacteria</taxon>
        <taxon>Bacillati</taxon>
        <taxon>Actinomycetota</taxon>
        <taxon>Actinomycetes</taxon>
        <taxon>Mycobacteriales</taxon>
        <taxon>Corynebacteriaceae</taxon>
        <taxon>Corynebacterium</taxon>
    </lineage>
</organism>
<dbReference type="AlphaFoldDB" id="U3GVN8"/>
<name>U3GVN8_9CORY</name>
<dbReference type="STRING" id="1348662.CARG_07275"/>
<sequence>MEGKNGGRYRVGDYIIQGSTERAYVTHVDKPGSALITPSEILLSSEQNG</sequence>